<comment type="function">
    <text evidence="1 7">Catalyzes the decarboxylation of orotidine 5'-monophosphate (OMP) to uridine 5'-monophosphate (UMP).</text>
</comment>
<comment type="similarity">
    <text evidence="7">Belongs to the OMP decarboxylase family. Type 1 subfamily.</text>
</comment>
<dbReference type="InterPro" id="IPR013785">
    <property type="entry name" value="Aldolase_TIM"/>
</dbReference>
<dbReference type="EC" id="4.1.1.23" evidence="7"/>
<feature type="active site" description="For OMPdecase activity" evidence="8">
    <location>
        <position position="58"/>
    </location>
</feature>
<dbReference type="UniPathway" id="UPA00070">
    <property type="reaction ID" value="UER00120"/>
</dbReference>
<feature type="binding site" evidence="7 9">
    <location>
        <position position="113"/>
    </location>
    <ligand>
        <name>substrate</name>
    </ligand>
</feature>
<evidence type="ECO:0000259" key="11">
    <source>
        <dbReference type="SMART" id="SM00934"/>
    </source>
</evidence>
<evidence type="ECO:0000256" key="4">
    <source>
        <dbReference type="ARBA" id="ARBA00022975"/>
    </source>
</evidence>
<proteinExistence type="inferred from homology"/>
<dbReference type="PANTHER" id="PTHR32119:SF2">
    <property type="entry name" value="OROTIDINE 5'-PHOSPHATE DECARBOXYLASE"/>
    <property type="match status" value="1"/>
</dbReference>
<accession>A0A2T2WFG6</accession>
<dbReference type="InterPro" id="IPR047596">
    <property type="entry name" value="OMPdecase_bac"/>
</dbReference>
<evidence type="ECO:0000313" key="13">
    <source>
        <dbReference type="Proteomes" id="UP000241848"/>
    </source>
</evidence>
<dbReference type="InterPro" id="IPR014732">
    <property type="entry name" value="OMPdecase"/>
</dbReference>
<feature type="active site" description="For OMPdecase activity" evidence="8">
    <location>
        <position position="60"/>
    </location>
</feature>
<dbReference type="CDD" id="cd04725">
    <property type="entry name" value="OMP_decarboxylase_like"/>
    <property type="match status" value="1"/>
</dbReference>
<evidence type="ECO:0000256" key="7">
    <source>
        <dbReference type="HAMAP-Rule" id="MF_01200"/>
    </source>
</evidence>
<evidence type="ECO:0000256" key="9">
    <source>
        <dbReference type="PIRSR" id="PIRSR614732-2"/>
    </source>
</evidence>
<dbReference type="InterPro" id="IPR018089">
    <property type="entry name" value="OMPdecase_AS"/>
</dbReference>
<dbReference type="InterPro" id="IPR001754">
    <property type="entry name" value="OMPdeCOase_dom"/>
</dbReference>
<reference evidence="12 13" key="1">
    <citation type="journal article" date="2014" name="BMC Genomics">
        <title>Comparison of environmental and isolate Sulfobacillus genomes reveals diverse carbon, sulfur, nitrogen, and hydrogen metabolisms.</title>
        <authorList>
            <person name="Justice N.B."/>
            <person name="Norman A."/>
            <person name="Brown C.T."/>
            <person name="Singh A."/>
            <person name="Thomas B.C."/>
            <person name="Banfield J.F."/>
        </authorList>
    </citation>
    <scope>NUCLEOTIDE SEQUENCE [LARGE SCALE GENOMIC DNA]</scope>
    <source>
        <strain evidence="12">AMDSBA3</strain>
    </source>
</reference>
<keyword evidence="3 7" id="KW-0210">Decarboxylase</keyword>
<feature type="binding site" evidence="7 9">
    <location>
        <position position="202"/>
    </location>
    <ligand>
        <name>substrate</name>
    </ligand>
</feature>
<evidence type="ECO:0000256" key="3">
    <source>
        <dbReference type="ARBA" id="ARBA00022793"/>
    </source>
</evidence>
<dbReference type="GO" id="GO:0005829">
    <property type="term" value="C:cytosol"/>
    <property type="evidence" value="ECO:0007669"/>
    <property type="project" value="TreeGrafter"/>
</dbReference>
<name>A0A2T2WFG6_9FIRM</name>
<comment type="catalytic activity">
    <reaction evidence="6 7 10">
        <text>orotidine 5'-phosphate + H(+) = UMP + CO2</text>
        <dbReference type="Rhea" id="RHEA:11596"/>
        <dbReference type="ChEBI" id="CHEBI:15378"/>
        <dbReference type="ChEBI" id="CHEBI:16526"/>
        <dbReference type="ChEBI" id="CHEBI:57538"/>
        <dbReference type="ChEBI" id="CHEBI:57865"/>
        <dbReference type="EC" id="4.1.1.23"/>
    </reaction>
</comment>
<protein>
    <recommendedName>
        <fullName evidence="7">Orotidine 5'-phosphate decarboxylase</fullName>
        <ecNumber evidence="7">4.1.1.23</ecNumber>
    </recommendedName>
    <alternativeName>
        <fullName evidence="7">OMP decarboxylase</fullName>
        <shortName evidence="7">OMPDCase</shortName>
        <shortName evidence="7">OMPdecase</shortName>
    </alternativeName>
</protein>
<feature type="domain" description="Orotidine 5'-phosphate decarboxylase" evidence="11">
    <location>
        <begin position="4"/>
        <end position="218"/>
    </location>
</feature>
<keyword evidence="5 7" id="KW-0456">Lyase</keyword>
<dbReference type="InterPro" id="IPR011060">
    <property type="entry name" value="RibuloseP-bd_barrel"/>
</dbReference>
<evidence type="ECO:0000313" key="12">
    <source>
        <dbReference type="EMBL" id="PSR20985.1"/>
    </source>
</evidence>
<feature type="binding site" evidence="7 9">
    <location>
        <position position="203"/>
    </location>
    <ligand>
        <name>substrate</name>
    </ligand>
</feature>
<feature type="active site" description="Proton donor" evidence="7">
    <location>
        <position position="60"/>
    </location>
</feature>
<dbReference type="GO" id="GO:0044205">
    <property type="term" value="P:'de novo' UMP biosynthetic process"/>
    <property type="evidence" value="ECO:0007669"/>
    <property type="project" value="UniProtKB-UniRule"/>
</dbReference>
<dbReference type="GO" id="GO:0004590">
    <property type="term" value="F:orotidine-5'-phosphate decarboxylase activity"/>
    <property type="evidence" value="ECO:0007669"/>
    <property type="project" value="UniProtKB-UniRule"/>
</dbReference>
<evidence type="ECO:0000256" key="2">
    <source>
        <dbReference type="ARBA" id="ARBA00004861"/>
    </source>
</evidence>
<dbReference type="AlphaFoldDB" id="A0A2T2WFG6"/>
<feature type="binding site" evidence="7 9">
    <location>
        <position position="10"/>
    </location>
    <ligand>
        <name>substrate</name>
    </ligand>
</feature>
<feature type="binding site" evidence="7 9">
    <location>
        <position position="182"/>
    </location>
    <ligand>
        <name>substrate</name>
    </ligand>
</feature>
<dbReference type="HAMAP" id="MF_01200_B">
    <property type="entry name" value="OMPdecase_type1_B"/>
    <property type="match status" value="1"/>
</dbReference>
<dbReference type="PROSITE" id="PS00156">
    <property type="entry name" value="OMPDECASE"/>
    <property type="match status" value="1"/>
</dbReference>
<organism evidence="12 13">
    <name type="scientific">Sulfobacillus acidophilus</name>
    <dbReference type="NCBI Taxonomy" id="53633"/>
    <lineage>
        <taxon>Bacteria</taxon>
        <taxon>Bacillati</taxon>
        <taxon>Bacillota</taxon>
        <taxon>Clostridia</taxon>
        <taxon>Eubacteriales</taxon>
        <taxon>Clostridiales Family XVII. Incertae Sedis</taxon>
        <taxon>Sulfobacillus</taxon>
    </lineage>
</organism>
<dbReference type="Pfam" id="PF00215">
    <property type="entry name" value="OMPdecase"/>
    <property type="match status" value="1"/>
</dbReference>
<dbReference type="NCBIfam" id="NF001273">
    <property type="entry name" value="PRK00230.1"/>
    <property type="match status" value="1"/>
</dbReference>
<dbReference type="Proteomes" id="UP000241848">
    <property type="component" value="Unassembled WGS sequence"/>
</dbReference>
<evidence type="ECO:0000256" key="10">
    <source>
        <dbReference type="RuleBase" id="RU000512"/>
    </source>
</evidence>
<keyword evidence="4 7" id="KW-0665">Pyrimidine biosynthesis</keyword>
<evidence type="ECO:0000256" key="5">
    <source>
        <dbReference type="ARBA" id="ARBA00023239"/>
    </source>
</evidence>
<dbReference type="NCBIfam" id="TIGR01740">
    <property type="entry name" value="pyrF"/>
    <property type="match status" value="1"/>
</dbReference>
<evidence type="ECO:0000256" key="6">
    <source>
        <dbReference type="ARBA" id="ARBA00049157"/>
    </source>
</evidence>
<dbReference type="EMBL" id="PXYV01000045">
    <property type="protein sequence ID" value="PSR20985.1"/>
    <property type="molecule type" value="Genomic_DNA"/>
</dbReference>
<sequence length="234" mass="25011">MKPTIWVALDVSTKSEADKVLGAIWPHRHIKIGMELFYRLGPDYVRQLVRQDVAVFLDLKCHDIPRTVAKAAQAADDLGAELLTVHVAGGIPMMAAAQQRALRLDLVGVTVLTSLDDQELARVGIVGGVTPLVAASARAARIAGIAGLVCSGQEVPLVRQVWPGARLVVPGIRQSGQGPEDQRRVVSPLEAYRLGATDLVVGRAVVQQSDPAAALRRIQAELQWTGEVGDDSDV</sequence>
<comment type="pathway">
    <text evidence="2 7 10">Pyrimidine metabolism; UMP biosynthesis via de novo pathway; UMP from orotate: step 2/2.</text>
</comment>
<feature type="binding site" evidence="7 9">
    <location>
        <position position="173"/>
    </location>
    <ligand>
        <name>substrate</name>
    </ligand>
</feature>
<evidence type="ECO:0000256" key="1">
    <source>
        <dbReference type="ARBA" id="ARBA00002356"/>
    </source>
</evidence>
<dbReference type="SUPFAM" id="SSF51366">
    <property type="entry name" value="Ribulose-phoshate binding barrel"/>
    <property type="match status" value="1"/>
</dbReference>
<evidence type="ECO:0000256" key="8">
    <source>
        <dbReference type="PIRSR" id="PIRSR614732-1"/>
    </source>
</evidence>
<feature type="binding site" evidence="7">
    <location>
        <begin position="58"/>
        <end position="67"/>
    </location>
    <ligand>
        <name>substrate</name>
    </ligand>
</feature>
<dbReference type="PANTHER" id="PTHR32119">
    <property type="entry name" value="OROTIDINE 5'-PHOSPHATE DECARBOXYLASE"/>
    <property type="match status" value="1"/>
</dbReference>
<comment type="subunit">
    <text evidence="7">Homodimer.</text>
</comment>
<feature type="active site" description="For OMPdecase activity" evidence="8">
    <location>
        <position position="63"/>
    </location>
</feature>
<comment type="caution">
    <text evidence="12">The sequence shown here is derived from an EMBL/GenBank/DDBJ whole genome shotgun (WGS) entry which is preliminary data.</text>
</comment>
<dbReference type="Gene3D" id="3.20.20.70">
    <property type="entry name" value="Aldolase class I"/>
    <property type="match status" value="1"/>
</dbReference>
<feature type="binding site" evidence="7 9">
    <location>
        <position position="31"/>
    </location>
    <ligand>
        <name>substrate</name>
    </ligand>
</feature>
<dbReference type="GO" id="GO:0006207">
    <property type="term" value="P:'de novo' pyrimidine nucleobase biosynthetic process"/>
    <property type="evidence" value="ECO:0007669"/>
    <property type="project" value="InterPro"/>
</dbReference>
<dbReference type="SMART" id="SM00934">
    <property type="entry name" value="OMPdecase"/>
    <property type="match status" value="1"/>
</dbReference>
<gene>
    <name evidence="7" type="primary">pyrF</name>
    <name evidence="12" type="ORF">C7B45_12550</name>
</gene>